<evidence type="ECO:0000313" key="11">
    <source>
        <dbReference type="Proteomes" id="UP000008743"/>
    </source>
</evidence>
<comment type="similarity">
    <text evidence="4 5">Belongs to the glutamine synthetase family.</text>
</comment>
<feature type="region of interest" description="Disordered" evidence="6">
    <location>
        <begin position="1"/>
        <end position="37"/>
    </location>
</feature>
<evidence type="ECO:0000256" key="4">
    <source>
        <dbReference type="PROSITE-ProRule" id="PRU01330"/>
    </source>
</evidence>
<dbReference type="Pfam" id="PF12437">
    <property type="entry name" value="GSIII_N"/>
    <property type="match status" value="1"/>
</dbReference>
<evidence type="ECO:0000256" key="2">
    <source>
        <dbReference type="ARBA" id="ARBA00022664"/>
    </source>
</evidence>
<dbReference type="InterPro" id="IPR013846">
    <property type="entry name" value="mRNA_cap_enzyme_C"/>
</dbReference>
<dbReference type="CDD" id="cd07895">
    <property type="entry name" value="Adenylation_mRNA_capping"/>
    <property type="match status" value="1"/>
</dbReference>
<dbReference type="InterPro" id="IPR008146">
    <property type="entry name" value="Gln_synth_cat_dom"/>
</dbReference>
<dbReference type="PROSITE" id="PS00181">
    <property type="entry name" value="GLNA_ATP"/>
    <property type="match status" value="1"/>
</dbReference>
<accession>A0A0D2WT80</accession>
<keyword evidence="2" id="KW-0507">mRNA processing</keyword>
<dbReference type="Pfam" id="PF00120">
    <property type="entry name" value="Gln-synt_C"/>
    <property type="match status" value="1"/>
</dbReference>
<gene>
    <name evidence="10" type="ORF">CAOG_009848</name>
</gene>
<dbReference type="GO" id="GO:0006370">
    <property type="term" value="P:7-methylguanosine mRNA capping"/>
    <property type="evidence" value="ECO:0007669"/>
    <property type="project" value="UniProtKB-KW"/>
</dbReference>
<name>A0A0D2WT80_CAPO3</name>
<dbReference type="Pfam" id="PF18318">
    <property type="entry name" value="Gln-synt_C-ter"/>
    <property type="match status" value="1"/>
</dbReference>
<evidence type="ECO:0000313" key="10">
    <source>
        <dbReference type="EMBL" id="KJE94813.1"/>
    </source>
</evidence>
<dbReference type="InterPro" id="IPR022147">
    <property type="entry name" value="GSIII_N"/>
</dbReference>
<feature type="region of interest" description="Disordered" evidence="6">
    <location>
        <begin position="1374"/>
        <end position="1506"/>
    </location>
</feature>
<proteinExistence type="inferred from homology"/>
<dbReference type="InterPro" id="IPR052725">
    <property type="entry name" value="GS_Type-3"/>
</dbReference>
<dbReference type="InterPro" id="IPR012340">
    <property type="entry name" value="NA-bd_OB-fold"/>
</dbReference>
<dbReference type="InterPro" id="IPR008147">
    <property type="entry name" value="Gln_synt_N"/>
</dbReference>
<feature type="compositionally biased region" description="Low complexity" evidence="6">
    <location>
        <begin position="1411"/>
        <end position="1426"/>
    </location>
</feature>
<dbReference type="Proteomes" id="UP000008743">
    <property type="component" value="Unassembled WGS sequence"/>
</dbReference>
<feature type="compositionally biased region" description="Polar residues" evidence="6">
    <location>
        <begin position="1458"/>
        <end position="1473"/>
    </location>
</feature>
<organism evidence="10 11">
    <name type="scientific">Capsaspora owczarzaki (strain ATCC 30864)</name>
    <dbReference type="NCBI Taxonomy" id="595528"/>
    <lineage>
        <taxon>Eukaryota</taxon>
        <taxon>Filasterea</taxon>
        <taxon>Capsaspora</taxon>
    </lineage>
</organism>
<dbReference type="GO" id="GO:0005524">
    <property type="term" value="F:ATP binding"/>
    <property type="evidence" value="ECO:0007669"/>
    <property type="project" value="InterPro"/>
</dbReference>
<dbReference type="PROSITE" id="PS51986">
    <property type="entry name" value="GS_BETA_GRASP"/>
    <property type="match status" value="1"/>
</dbReference>
<dbReference type="OrthoDB" id="415358at2759"/>
<dbReference type="GO" id="GO:0006542">
    <property type="term" value="P:glutamine biosynthetic process"/>
    <property type="evidence" value="ECO:0007669"/>
    <property type="project" value="InterPro"/>
</dbReference>
<evidence type="ECO:0000256" key="6">
    <source>
        <dbReference type="SAM" id="MobiDB-lite"/>
    </source>
</evidence>
<dbReference type="InterPro" id="IPR014746">
    <property type="entry name" value="Gln_synth/guanido_kin_cat_dom"/>
</dbReference>
<dbReference type="Gene3D" id="3.30.470.30">
    <property type="entry name" value="DNA ligase/mRNA capping enzyme"/>
    <property type="match status" value="1"/>
</dbReference>
<feature type="domain" description="Tyrosine specific protein phosphatases" evidence="7">
    <location>
        <begin position="914"/>
        <end position="971"/>
    </location>
</feature>
<dbReference type="PROSITE" id="PS00383">
    <property type="entry name" value="TYR_PHOSPHATASE_1"/>
    <property type="match status" value="1"/>
</dbReference>
<dbReference type="PROSITE" id="PS51987">
    <property type="entry name" value="GS_CATALYTIC"/>
    <property type="match status" value="1"/>
</dbReference>
<dbReference type="STRING" id="595528.A0A0D2WT80"/>
<protein>
    <recommendedName>
        <fullName evidence="1">mRNA guanylyltransferase</fullName>
        <ecNumber evidence="1">2.7.7.50</ecNumber>
    </recommendedName>
</protein>
<evidence type="ECO:0000256" key="3">
    <source>
        <dbReference type="ARBA" id="ARBA00023042"/>
    </source>
</evidence>
<dbReference type="InterPro" id="IPR040577">
    <property type="entry name" value="Gln-synt_C"/>
</dbReference>
<dbReference type="InParanoid" id="A0A0D2WT80"/>
<evidence type="ECO:0000259" key="9">
    <source>
        <dbReference type="PROSITE" id="PS51987"/>
    </source>
</evidence>
<dbReference type="Pfam" id="PF03919">
    <property type="entry name" value="mRNA_cap_C"/>
    <property type="match status" value="1"/>
</dbReference>
<dbReference type="SUPFAM" id="SSF50249">
    <property type="entry name" value="Nucleic acid-binding proteins"/>
    <property type="match status" value="1"/>
</dbReference>
<dbReference type="Pfam" id="PF22785">
    <property type="entry name" value="Tc-R-P"/>
    <property type="match status" value="1"/>
</dbReference>
<dbReference type="EMBL" id="KE346367">
    <property type="protein sequence ID" value="KJE94813.1"/>
    <property type="molecule type" value="Genomic_DNA"/>
</dbReference>
<dbReference type="Gene3D" id="2.40.50.140">
    <property type="entry name" value="Nucleic acid-binding proteins"/>
    <property type="match status" value="1"/>
</dbReference>
<evidence type="ECO:0000259" key="8">
    <source>
        <dbReference type="PROSITE" id="PS51986"/>
    </source>
</evidence>
<dbReference type="GO" id="GO:0004484">
    <property type="term" value="F:mRNA guanylyltransferase activity"/>
    <property type="evidence" value="ECO:0007669"/>
    <property type="project" value="UniProtKB-EC"/>
</dbReference>
<dbReference type="PROSITE" id="PS50056">
    <property type="entry name" value="TYR_PHOSPHATASE_2"/>
    <property type="match status" value="1"/>
</dbReference>
<dbReference type="InterPro" id="IPR016130">
    <property type="entry name" value="Tyr_Pase_AS"/>
</dbReference>
<dbReference type="SMART" id="SM01230">
    <property type="entry name" value="Gln-synt_C"/>
    <property type="match status" value="1"/>
</dbReference>
<dbReference type="eggNOG" id="ENOG502QQE3">
    <property type="taxonomic scope" value="Eukaryota"/>
</dbReference>
<feature type="compositionally biased region" description="Basic and acidic residues" evidence="6">
    <location>
        <begin position="22"/>
        <end position="32"/>
    </location>
</feature>
<feature type="domain" description="GS beta-grasp" evidence="8">
    <location>
        <begin position="101"/>
        <end position="195"/>
    </location>
</feature>
<dbReference type="InterPro" id="IPR001339">
    <property type="entry name" value="mRNA_cap_enzyme_adenylation"/>
</dbReference>
<dbReference type="Pfam" id="PF01331">
    <property type="entry name" value="mRNA_cap_enzyme"/>
    <property type="match status" value="1"/>
</dbReference>
<feature type="region of interest" description="Disordered" evidence="6">
    <location>
        <begin position="1018"/>
        <end position="1044"/>
    </location>
</feature>
<dbReference type="EC" id="2.7.7.50" evidence="1"/>
<dbReference type="InterPro" id="IPR027303">
    <property type="entry name" value="Gln_synth_gly_rich_site"/>
</dbReference>
<reference evidence="11" key="1">
    <citation type="submission" date="2011-02" db="EMBL/GenBank/DDBJ databases">
        <title>The Genome Sequence of Capsaspora owczarzaki ATCC 30864.</title>
        <authorList>
            <person name="Russ C."/>
            <person name="Cuomo C."/>
            <person name="Burger G."/>
            <person name="Gray M.W."/>
            <person name="Holland P.W.H."/>
            <person name="King N."/>
            <person name="Lang F.B.F."/>
            <person name="Roger A.J."/>
            <person name="Ruiz-Trillo I."/>
            <person name="Young S.K."/>
            <person name="Zeng Q."/>
            <person name="Gargeya S."/>
            <person name="Alvarado L."/>
            <person name="Berlin A."/>
            <person name="Chapman S.B."/>
            <person name="Chen Z."/>
            <person name="Freedman E."/>
            <person name="Gellesch M."/>
            <person name="Goldberg J."/>
            <person name="Griggs A."/>
            <person name="Gujja S."/>
            <person name="Heilman E."/>
            <person name="Heiman D."/>
            <person name="Howarth C."/>
            <person name="Mehta T."/>
            <person name="Neiman D."/>
            <person name="Pearson M."/>
            <person name="Roberts A."/>
            <person name="Saif S."/>
            <person name="Shea T."/>
            <person name="Shenoy N."/>
            <person name="Sisk P."/>
            <person name="Stolte C."/>
            <person name="Sykes S."/>
            <person name="White J."/>
            <person name="Yandava C."/>
            <person name="Haas B."/>
            <person name="Nusbaum C."/>
            <person name="Birren B."/>
        </authorList>
    </citation>
    <scope>NUCLEOTIDE SEQUENCE</scope>
    <source>
        <strain evidence="11">ATCC 30864</strain>
    </source>
</reference>
<evidence type="ECO:0000256" key="5">
    <source>
        <dbReference type="RuleBase" id="RU000384"/>
    </source>
</evidence>
<dbReference type="SUPFAM" id="SSF55931">
    <property type="entry name" value="Glutamine synthetase/guanido kinase"/>
    <property type="match status" value="1"/>
</dbReference>
<dbReference type="SUPFAM" id="SSF56091">
    <property type="entry name" value="DNA ligase/mRNA capping enzyme, catalytic domain"/>
    <property type="match status" value="1"/>
</dbReference>
<dbReference type="GO" id="GO:0004356">
    <property type="term" value="F:glutamine synthetase activity"/>
    <property type="evidence" value="ECO:0007669"/>
    <property type="project" value="InterPro"/>
</dbReference>
<dbReference type="Gene3D" id="3.90.190.10">
    <property type="entry name" value="Protein tyrosine phosphatase superfamily"/>
    <property type="match status" value="1"/>
</dbReference>
<dbReference type="InterPro" id="IPR029021">
    <property type="entry name" value="Prot-tyrosine_phosphatase-like"/>
</dbReference>
<dbReference type="PANTHER" id="PTHR42974">
    <property type="entry name" value="GLUTAMINE SYNTHETASE"/>
    <property type="match status" value="1"/>
</dbReference>
<keyword evidence="11" id="KW-1185">Reference proteome</keyword>
<evidence type="ECO:0000256" key="1">
    <source>
        <dbReference type="ARBA" id="ARBA00012475"/>
    </source>
</evidence>
<evidence type="ECO:0000259" key="7">
    <source>
        <dbReference type="PROSITE" id="PS50056"/>
    </source>
</evidence>
<dbReference type="Gene3D" id="3.30.590.10">
    <property type="entry name" value="Glutamine synthetase/guanido kinase, catalytic domain"/>
    <property type="match status" value="1"/>
</dbReference>
<keyword evidence="3" id="KW-0506">mRNA capping</keyword>
<dbReference type="SUPFAM" id="SSF52799">
    <property type="entry name" value="(Phosphotyrosine protein) phosphatases II"/>
    <property type="match status" value="1"/>
</dbReference>
<dbReference type="PANTHER" id="PTHR42974:SF1">
    <property type="entry name" value="TYPE-3 GLUTAMINE SYNTHETASE"/>
    <property type="match status" value="1"/>
</dbReference>
<dbReference type="InterPro" id="IPR000387">
    <property type="entry name" value="Tyr_Pase_dom"/>
</dbReference>
<dbReference type="PhylomeDB" id="A0A0D2WT80"/>
<dbReference type="Gene3D" id="1.20.120.1560">
    <property type="match status" value="1"/>
</dbReference>
<feature type="domain" description="GS catalytic" evidence="9">
    <location>
        <begin position="200"/>
        <end position="649"/>
    </location>
</feature>
<sequence>MSSHSTNPRRAVTNAILSRQPVESEHSAKQRSEGTSASMHDWWSENWAVNVFTHAEMKKRVPKSVYKEFQTCVRESRQLPPIVADVIANAMKDWAVERGATHFTHWFQPIHIATARKDDSFISFTGNEGKTILEFSGGELIRGEPDASSFPNGGIRSTYEARGYTTWDPNSPAFLVKNTNGLTLLIPTCFCSWTGEALDVKTPLLRSSESLSREAVRLLKIIGDHKVRSVHTTLGAEQEFFVIDRGFFLARPDLLFSGRSVIGAKPPKGQEMEDHYFATMPPRVMAYIQEVEQELWLMGIPTKTRHNEVAPGQHEMAPIFEDSNLAADHNMIMMEVLRDVATRHNLTCLLHEKPFAYVNGSGKHNNWSMATDYGVNLLEPSKSPRDNMPFHVFLAAVIRAVDAHADILRASIATPGNDFRLGANEAPPAIMSIYLGSEIDELVRELIAYDDKSEPSAAGGRGADGRPSLSKMVSELNIGGTVAPFKRDRTDRNRTSPFAFTGNKFEFRAVGSSQNVGATVTILNTIVADAIRSIATEIEKTAAEGIELPKAIRRVVRDNLRKHERIIFNGNGYSQEWVVEAEKRGLPNLRETVAALSQFESEKSIRLFESLRVFSASEIKSRKNVYFEHYCNTINIEAQCALNLINAHVIPSGVNYQTQLATSIKSVKELNPAAKLEEQTRRLGDVTLHVEGALLASKNLSEKLAERHKHHESPEQHAIFFRDVIKPCITEARVHSDKLEHLVPDEVWTLPKYSDMLFLNNPRCQSVGLTVRAQAKQCRERVVAVVLVLCVVVAVSSRFLLSIPSPPASAPVPAAADARSFSRSHQRLALGDTRFVPFKVPLSEEFDPQVPLDRRFHPLDALSSADSDKRIGLVIDLTKTSRFYSSHDFTSRGVQYFKLPCEGHGSAPTDDNYREFAQRCTAFLAQRPDEYIGVHCTHGFNRTGFLIASYMVEELGCDPEYTLMQFAQARPPGIYKAHYIADFCKKYGVDATNVPVPELPNWDNAEALIAEAPGARGVVRRADDGDEDSRRKRSRPEEVTVEGVPSARLVTGEVESEIKRKVAQWTGCRGFPGSQPVSLDSQNIHFLDKDDYRLSWKADGTRYMMLIMNDSTFLLDRDDNVIEVDHLIFPQRKDPHRRVQDTLLDGELVQDVFNGVRRARFLIFDVVLFQGQQFGQTLPFTSRLQVAEIEICGPRQQRRTAHPDEFADEPLSIRVKPFYPLSDVRKVLAMEVGHEKDGLVLQPPGPYVYGRCHALLKWKPPELNSVDFLLMASKTQAVGCLPEYVGTLYMGGANGSIEQAGRISFPNDQMYQELNGRIIECRFNTAARGWEYLKTRTDKSYPNASSTVQGVIRSIRDNITEDIFVGYLDKLSEMRRGRDRNSRAAPPHHSQHHRSDPNRPQAAPSKPSLHQPAEPQAQAQAQAQAPLHGNMDMEQGPPVVSAAGVQSAPPSAHAGQPTADSWRNTALESNETLPQPVLATPAVLPQPTQSRYSHRDADDDDDDTVL</sequence>